<accession>A0A915YIT3</accession>
<dbReference type="Proteomes" id="UP001060919">
    <property type="component" value="Chromosome"/>
</dbReference>
<sequence>MIQTNSIPIRKGILNHLKKLQDQIDALPTYKEQVKQAKVLWQNKKKTNAQKAAFNRVEKELQKIAIGTSNCCNYCESNLGTTIEHIYPRGLYPNKTFVWENFLWTCKTCNGKHKISQFQIFETPLSSNTINLVKDYTFTPPPNADAVFINPRTENPLHYLQLDLNSGLFSPTHSDPASRAYKRAVYTLETLQLNTRKALVIKRKEAYQKYLQLIQDYALIQEATSLDELVCFQSYISIRRNYSLEALKSRLSLSIQKTLIYAPHPTVWKEMQRQATDVSLLNQLFLQIPQVLHW</sequence>
<proteinExistence type="predicted"/>
<organism evidence="2 3">
    <name type="scientific">Aureispira anguillae</name>
    <dbReference type="NCBI Taxonomy" id="2864201"/>
    <lineage>
        <taxon>Bacteria</taxon>
        <taxon>Pseudomonadati</taxon>
        <taxon>Bacteroidota</taxon>
        <taxon>Saprospiria</taxon>
        <taxon>Saprospirales</taxon>
        <taxon>Saprospiraceae</taxon>
        <taxon>Aureispira</taxon>
    </lineage>
</organism>
<dbReference type="SMART" id="SM00507">
    <property type="entry name" value="HNHc"/>
    <property type="match status" value="1"/>
</dbReference>
<dbReference type="InterPro" id="IPR003615">
    <property type="entry name" value="HNH_nuc"/>
</dbReference>
<dbReference type="CDD" id="cd00085">
    <property type="entry name" value="HNHc"/>
    <property type="match status" value="1"/>
</dbReference>
<dbReference type="RefSeq" id="WP_264789027.1">
    <property type="nucleotide sequence ID" value="NZ_AP026867.1"/>
</dbReference>
<feature type="domain" description="HNH nuclease" evidence="1">
    <location>
        <begin position="61"/>
        <end position="111"/>
    </location>
</feature>
<dbReference type="EMBL" id="AP026867">
    <property type="protein sequence ID" value="BDS13777.1"/>
    <property type="molecule type" value="Genomic_DNA"/>
</dbReference>
<evidence type="ECO:0000313" key="3">
    <source>
        <dbReference type="Proteomes" id="UP001060919"/>
    </source>
</evidence>
<keyword evidence="3" id="KW-1185">Reference proteome</keyword>
<dbReference type="KEGG" id="aup:AsAng_0045390"/>
<dbReference type="AlphaFoldDB" id="A0A915YIT3"/>
<protein>
    <recommendedName>
        <fullName evidence="1">HNH nuclease domain-containing protein</fullName>
    </recommendedName>
</protein>
<evidence type="ECO:0000259" key="1">
    <source>
        <dbReference type="SMART" id="SM00507"/>
    </source>
</evidence>
<dbReference type="Gene3D" id="1.10.30.50">
    <property type="match status" value="1"/>
</dbReference>
<gene>
    <name evidence="2" type="ORF">AsAng_0045390</name>
</gene>
<reference evidence="2" key="1">
    <citation type="submission" date="2022-09" db="EMBL/GenBank/DDBJ databases">
        <title>Aureispira anguillicida sp. nov., isolated from Leptocephalus of Japanese eel Anguilla japonica.</title>
        <authorList>
            <person name="Yuasa K."/>
            <person name="Mekata T."/>
            <person name="Ikunari K."/>
        </authorList>
    </citation>
    <scope>NUCLEOTIDE SEQUENCE</scope>
    <source>
        <strain evidence="2">EL160426</strain>
    </source>
</reference>
<evidence type="ECO:0000313" key="2">
    <source>
        <dbReference type="EMBL" id="BDS13777.1"/>
    </source>
</evidence>
<name>A0A915YIT3_9BACT</name>